<gene>
    <name evidence="2" type="ORF">K491DRAFT_359185</name>
</gene>
<feature type="region of interest" description="Disordered" evidence="1">
    <location>
        <begin position="131"/>
        <end position="157"/>
    </location>
</feature>
<accession>A0A6A6TB09</accession>
<evidence type="ECO:0000313" key="3">
    <source>
        <dbReference type="Proteomes" id="UP000799324"/>
    </source>
</evidence>
<evidence type="ECO:0000256" key="1">
    <source>
        <dbReference type="SAM" id="MobiDB-lite"/>
    </source>
</evidence>
<sequence length="166" mass="18751">MNMFLNFPAPLCIRTIQCSANPTLVQQWKTVRCFAANTRSRFRLSVNDYCTWLQSSIQCRHCNTLCEGHYSGQHRLVKSSGSWLLNMRSAMRNSAYDCPFEHMFGSHHASCCDSLTCSTSHASHAVPLLVSLPSRHNPSPPKSPTSRRKLGLGPVRVHPRRFHIPS</sequence>
<protein>
    <submittedName>
        <fullName evidence="2">Uncharacterized protein</fullName>
    </submittedName>
</protein>
<proteinExistence type="predicted"/>
<dbReference type="EMBL" id="MU004332">
    <property type="protein sequence ID" value="KAF2656822.1"/>
    <property type="molecule type" value="Genomic_DNA"/>
</dbReference>
<organism evidence="2 3">
    <name type="scientific">Lophiostoma macrostomum CBS 122681</name>
    <dbReference type="NCBI Taxonomy" id="1314788"/>
    <lineage>
        <taxon>Eukaryota</taxon>
        <taxon>Fungi</taxon>
        <taxon>Dikarya</taxon>
        <taxon>Ascomycota</taxon>
        <taxon>Pezizomycotina</taxon>
        <taxon>Dothideomycetes</taxon>
        <taxon>Pleosporomycetidae</taxon>
        <taxon>Pleosporales</taxon>
        <taxon>Lophiostomataceae</taxon>
        <taxon>Lophiostoma</taxon>
    </lineage>
</organism>
<dbReference type="AlphaFoldDB" id="A0A6A6TB09"/>
<name>A0A6A6TB09_9PLEO</name>
<keyword evidence="3" id="KW-1185">Reference proteome</keyword>
<evidence type="ECO:0000313" key="2">
    <source>
        <dbReference type="EMBL" id="KAF2656822.1"/>
    </source>
</evidence>
<reference evidence="2" key="1">
    <citation type="journal article" date="2020" name="Stud. Mycol.">
        <title>101 Dothideomycetes genomes: a test case for predicting lifestyles and emergence of pathogens.</title>
        <authorList>
            <person name="Haridas S."/>
            <person name="Albert R."/>
            <person name="Binder M."/>
            <person name="Bloem J."/>
            <person name="Labutti K."/>
            <person name="Salamov A."/>
            <person name="Andreopoulos B."/>
            <person name="Baker S."/>
            <person name="Barry K."/>
            <person name="Bills G."/>
            <person name="Bluhm B."/>
            <person name="Cannon C."/>
            <person name="Castanera R."/>
            <person name="Culley D."/>
            <person name="Daum C."/>
            <person name="Ezra D."/>
            <person name="Gonzalez J."/>
            <person name="Henrissat B."/>
            <person name="Kuo A."/>
            <person name="Liang C."/>
            <person name="Lipzen A."/>
            <person name="Lutzoni F."/>
            <person name="Magnuson J."/>
            <person name="Mondo S."/>
            <person name="Nolan M."/>
            <person name="Ohm R."/>
            <person name="Pangilinan J."/>
            <person name="Park H.-J."/>
            <person name="Ramirez L."/>
            <person name="Alfaro M."/>
            <person name="Sun H."/>
            <person name="Tritt A."/>
            <person name="Yoshinaga Y."/>
            <person name="Zwiers L.-H."/>
            <person name="Turgeon B."/>
            <person name="Goodwin S."/>
            <person name="Spatafora J."/>
            <person name="Crous P."/>
            <person name="Grigoriev I."/>
        </authorList>
    </citation>
    <scope>NUCLEOTIDE SEQUENCE</scope>
    <source>
        <strain evidence="2">CBS 122681</strain>
    </source>
</reference>
<dbReference type="Proteomes" id="UP000799324">
    <property type="component" value="Unassembled WGS sequence"/>
</dbReference>